<organism evidence="2 3">
    <name type="scientific">Gracilibacillus xinjiangensis</name>
    <dbReference type="NCBI Taxonomy" id="1193282"/>
    <lineage>
        <taxon>Bacteria</taxon>
        <taxon>Bacillati</taxon>
        <taxon>Bacillota</taxon>
        <taxon>Bacilli</taxon>
        <taxon>Bacillales</taxon>
        <taxon>Bacillaceae</taxon>
        <taxon>Gracilibacillus</taxon>
    </lineage>
</organism>
<accession>A0ABV8WXS4</accession>
<feature type="transmembrane region" description="Helical" evidence="1">
    <location>
        <begin position="132"/>
        <end position="156"/>
    </location>
</feature>
<feature type="transmembrane region" description="Helical" evidence="1">
    <location>
        <begin position="57"/>
        <end position="76"/>
    </location>
</feature>
<dbReference type="InterPro" id="IPR010288">
    <property type="entry name" value="EcsB_ABC"/>
</dbReference>
<keyword evidence="1" id="KW-1133">Transmembrane helix</keyword>
<feature type="transmembrane region" description="Helical" evidence="1">
    <location>
        <begin position="168"/>
        <end position="183"/>
    </location>
</feature>
<feature type="transmembrane region" description="Helical" evidence="1">
    <location>
        <begin position="308"/>
        <end position="326"/>
    </location>
</feature>
<keyword evidence="1" id="KW-0812">Transmembrane</keyword>
<feature type="transmembrane region" description="Helical" evidence="1">
    <location>
        <begin position="377"/>
        <end position="396"/>
    </location>
</feature>
<comment type="caution">
    <text evidence="2">The sequence shown here is derived from an EMBL/GenBank/DDBJ whole genome shotgun (WGS) entry which is preliminary data.</text>
</comment>
<evidence type="ECO:0000313" key="3">
    <source>
        <dbReference type="Proteomes" id="UP001595882"/>
    </source>
</evidence>
<proteinExistence type="predicted"/>
<evidence type="ECO:0000313" key="2">
    <source>
        <dbReference type="EMBL" id="MFC4403181.1"/>
    </source>
</evidence>
<keyword evidence="3" id="KW-1185">Reference proteome</keyword>
<protein>
    <submittedName>
        <fullName evidence="2">ABC transporter permease</fullName>
    </submittedName>
</protein>
<dbReference type="PIRSF" id="PIRSF037259">
    <property type="entry name" value="EcsB_ABC"/>
    <property type="match status" value="1"/>
</dbReference>
<name>A0ABV8WXS4_9BACI</name>
<gene>
    <name evidence="2" type="ORF">ACFOY7_08835</name>
</gene>
<reference evidence="3" key="1">
    <citation type="journal article" date="2019" name="Int. J. Syst. Evol. Microbiol.">
        <title>The Global Catalogue of Microorganisms (GCM) 10K type strain sequencing project: providing services to taxonomists for standard genome sequencing and annotation.</title>
        <authorList>
            <consortium name="The Broad Institute Genomics Platform"/>
            <consortium name="The Broad Institute Genome Sequencing Center for Infectious Disease"/>
            <person name="Wu L."/>
            <person name="Ma J."/>
        </authorList>
    </citation>
    <scope>NUCLEOTIDE SEQUENCE [LARGE SCALE GENOMIC DNA]</scope>
    <source>
        <strain evidence="3">CCUG 37865</strain>
    </source>
</reference>
<dbReference type="Proteomes" id="UP001595882">
    <property type="component" value="Unassembled WGS sequence"/>
</dbReference>
<dbReference type="Pfam" id="PF05975">
    <property type="entry name" value="EcsB"/>
    <property type="match status" value="1"/>
</dbReference>
<feature type="transmembrane region" description="Helical" evidence="1">
    <location>
        <begin position="189"/>
        <end position="207"/>
    </location>
</feature>
<feature type="transmembrane region" description="Helical" evidence="1">
    <location>
        <begin position="283"/>
        <end position="302"/>
    </location>
</feature>
<evidence type="ECO:0000256" key="1">
    <source>
        <dbReference type="SAM" id="Phobius"/>
    </source>
</evidence>
<dbReference type="EMBL" id="JBHSDT010000004">
    <property type="protein sequence ID" value="MFC4403181.1"/>
    <property type="molecule type" value="Genomic_DNA"/>
</dbReference>
<feature type="transmembrane region" description="Helical" evidence="1">
    <location>
        <begin position="352"/>
        <end position="371"/>
    </location>
</feature>
<feature type="transmembrane region" description="Helical" evidence="1">
    <location>
        <begin position="104"/>
        <end position="126"/>
    </location>
</feature>
<feature type="transmembrane region" description="Helical" evidence="1">
    <location>
        <begin position="22"/>
        <end position="45"/>
    </location>
</feature>
<keyword evidence="1" id="KW-0472">Membrane</keyword>
<dbReference type="RefSeq" id="WP_390251467.1">
    <property type="nucleotide sequence ID" value="NZ_JBHSDT010000004.1"/>
</dbReference>
<sequence>MLDANALFIERLKAHLKELNRYLKYILTGHLAIAMFFILSALAVYYQKWLEQLPETFPAALIISILLGVVTTHSPIQTMLKKADIVFLIPAEHQLKGYFTRTLFYSYIMQIYLFLFIFAALAPLYLTKFEGNTYGLLLLILLIVKGWSLTANWWMLKVRDNSMRTMDIIVRYLLISALIYFFIKQETLLLIIVTVLLMVIFSYNLALSKRQKAINWELLIERDYLRMRSFYRLANMFTDVPHLETSVKKRTFFARLLTGSVPFDQKNSYTYLFRLTSARSSEYFGIYTRLLIIGALLIFFVPNIWLKLIFAILFSYMTIIQLMPLWKHHTTILWLDLYPVSRKVRQQEFVKWLQQLMAVQMLLFAIFLLIVESYLTGGLMVVASIIFTIFLIPKYVHTKINRR</sequence>